<keyword evidence="4" id="KW-1185">Reference proteome</keyword>
<keyword evidence="1" id="KW-0472">Membrane</keyword>
<feature type="transmembrane region" description="Helical" evidence="1">
    <location>
        <begin position="14"/>
        <end position="34"/>
    </location>
</feature>
<evidence type="ECO:0000313" key="2">
    <source>
        <dbReference type="EMBL" id="ELU08480.1"/>
    </source>
</evidence>
<evidence type="ECO:0000313" key="3">
    <source>
        <dbReference type="EnsemblMetazoa" id="CapteP226064"/>
    </source>
</evidence>
<sequence length="344" mass="39334">MACSCAPRVHLASFIKYGGAVCLTGLALLIFTVFSDQRTKPTRVEATEETPPTPIITLFTTFKPNPKRLSIYQATIRNWASLGPHVRPLLYANLTLGKSDLVEYALQHGWSVAQTPKENWCHTPFVNHMYMDAEQRYDSEFYSYANGDILFDDGLVRTLNAVLNKMPQKRVLVIGQRVNYELKNYSHIPYSTIDEFRSNRQVMARSVKWGLLLAIDFFITRRAMFSWNRMAHVVVGRGGYDAYVLYYAMYRDNGTVISATDTMQAYHLQAMNWQLSHRKDKDKDSHFNVKAIKDRENGTVGKVWNTGTIRAARMKTVLGENGEIDIIPQTKKTRTQMSNNKVVV</sequence>
<proteinExistence type="predicted"/>
<dbReference type="OrthoDB" id="6261422at2759"/>
<dbReference type="EnsemblMetazoa" id="CapteT226064">
    <property type="protein sequence ID" value="CapteP226064"/>
    <property type="gene ID" value="CapteG226064"/>
</dbReference>
<reference evidence="2 4" key="2">
    <citation type="journal article" date="2013" name="Nature">
        <title>Insights into bilaterian evolution from three spiralian genomes.</title>
        <authorList>
            <person name="Simakov O."/>
            <person name="Marletaz F."/>
            <person name="Cho S.J."/>
            <person name="Edsinger-Gonzales E."/>
            <person name="Havlak P."/>
            <person name="Hellsten U."/>
            <person name="Kuo D.H."/>
            <person name="Larsson T."/>
            <person name="Lv J."/>
            <person name="Arendt D."/>
            <person name="Savage R."/>
            <person name="Osoegawa K."/>
            <person name="de Jong P."/>
            <person name="Grimwood J."/>
            <person name="Chapman J.A."/>
            <person name="Shapiro H."/>
            <person name="Aerts A."/>
            <person name="Otillar R.P."/>
            <person name="Terry A.Y."/>
            <person name="Boore J.L."/>
            <person name="Grigoriev I.V."/>
            <person name="Lindberg D.R."/>
            <person name="Seaver E.C."/>
            <person name="Weisblat D.A."/>
            <person name="Putnam N.H."/>
            <person name="Rokhsar D.S."/>
        </authorList>
    </citation>
    <scope>NUCLEOTIDE SEQUENCE</scope>
    <source>
        <strain evidence="2 4">I ESC-2004</strain>
    </source>
</reference>
<dbReference type="HOGENOM" id="CLU_814433_0_0_1"/>
<keyword evidence="1" id="KW-0812">Transmembrane</keyword>
<dbReference type="EMBL" id="KB299052">
    <property type="protein sequence ID" value="ELU08480.1"/>
    <property type="molecule type" value="Genomic_DNA"/>
</dbReference>
<dbReference type="Proteomes" id="UP000014760">
    <property type="component" value="Unassembled WGS sequence"/>
</dbReference>
<reference evidence="3" key="3">
    <citation type="submission" date="2015-06" db="UniProtKB">
        <authorList>
            <consortium name="EnsemblMetazoa"/>
        </authorList>
    </citation>
    <scope>IDENTIFICATION</scope>
</reference>
<evidence type="ECO:0000313" key="4">
    <source>
        <dbReference type="Proteomes" id="UP000014760"/>
    </source>
</evidence>
<protein>
    <submittedName>
        <fullName evidence="2 3">Uncharacterized protein</fullName>
    </submittedName>
</protein>
<name>R7UQM1_CAPTE</name>
<evidence type="ECO:0000256" key="1">
    <source>
        <dbReference type="SAM" id="Phobius"/>
    </source>
</evidence>
<accession>R7UQM1</accession>
<gene>
    <name evidence="2" type="ORF">CAPTEDRAFT_226064</name>
</gene>
<dbReference type="EMBL" id="AMQN01006741">
    <property type="status" value="NOT_ANNOTATED_CDS"/>
    <property type="molecule type" value="Genomic_DNA"/>
</dbReference>
<organism evidence="2">
    <name type="scientific">Capitella teleta</name>
    <name type="common">Polychaete worm</name>
    <dbReference type="NCBI Taxonomy" id="283909"/>
    <lineage>
        <taxon>Eukaryota</taxon>
        <taxon>Metazoa</taxon>
        <taxon>Spiralia</taxon>
        <taxon>Lophotrochozoa</taxon>
        <taxon>Annelida</taxon>
        <taxon>Polychaeta</taxon>
        <taxon>Sedentaria</taxon>
        <taxon>Scolecida</taxon>
        <taxon>Capitellidae</taxon>
        <taxon>Capitella</taxon>
    </lineage>
</organism>
<reference evidence="4" key="1">
    <citation type="submission" date="2012-12" db="EMBL/GenBank/DDBJ databases">
        <authorList>
            <person name="Hellsten U."/>
            <person name="Grimwood J."/>
            <person name="Chapman J.A."/>
            <person name="Shapiro H."/>
            <person name="Aerts A."/>
            <person name="Otillar R.P."/>
            <person name="Terry A.Y."/>
            <person name="Boore J.L."/>
            <person name="Simakov O."/>
            <person name="Marletaz F."/>
            <person name="Cho S.-J."/>
            <person name="Edsinger-Gonzales E."/>
            <person name="Havlak P."/>
            <person name="Kuo D.-H."/>
            <person name="Larsson T."/>
            <person name="Lv J."/>
            <person name="Arendt D."/>
            <person name="Savage R."/>
            <person name="Osoegawa K."/>
            <person name="de Jong P."/>
            <person name="Lindberg D.R."/>
            <person name="Seaver E.C."/>
            <person name="Weisblat D.A."/>
            <person name="Putnam N.H."/>
            <person name="Grigoriev I.V."/>
            <person name="Rokhsar D.S."/>
        </authorList>
    </citation>
    <scope>NUCLEOTIDE SEQUENCE</scope>
    <source>
        <strain evidence="4">I ESC-2004</strain>
    </source>
</reference>
<keyword evidence="1" id="KW-1133">Transmembrane helix</keyword>
<dbReference type="AlphaFoldDB" id="R7UQM1"/>
<dbReference type="OMA" id="MIVIDAT"/>
<dbReference type="STRING" id="283909.R7UQM1"/>